<dbReference type="Proteomes" id="UP000028504">
    <property type="component" value="Chromosome"/>
</dbReference>
<proteinExistence type="predicted"/>
<reference evidence="1 2" key="1">
    <citation type="submission" date="2014-07" db="EMBL/GenBank/DDBJ databases">
        <title>Complete genome sequence of Corynebacterium atypicum DSM 44849: identifiction of the mycolic acid biosynthesis genes.</title>
        <authorList>
            <person name="Tippelt A."/>
            <person name="Mollmann S."/>
            <person name="Albersmeier A."/>
            <person name="Jaenicke S."/>
            <person name="Ruckert C."/>
            <person name="Tauch A."/>
        </authorList>
    </citation>
    <scope>NUCLEOTIDE SEQUENCE [LARGE SCALE GENOMIC DNA]</scope>
    <source>
        <strain evidence="1 2">R2070</strain>
    </source>
</reference>
<accession>A0ABM5QKR9</accession>
<gene>
    <name evidence="1" type="ORF">CATYP_00140</name>
</gene>
<keyword evidence="2" id="KW-1185">Reference proteome</keyword>
<sequence length="133" mass="14179">MRYPTRIAQAAIIIAQPQETTVDTAKWFKAAEPMARVNIPPNRLSELTAEIIALIRLGFASRCVPASIVRAVRTVESVNEVRVLVGSTLVGNGGSAGADAADGVHGAGWPFEEARVQPAIGYVARYAAQQPLR</sequence>
<name>A0ABM5QKR9_9CORY</name>
<evidence type="ECO:0000313" key="2">
    <source>
        <dbReference type="Proteomes" id="UP000028504"/>
    </source>
</evidence>
<protein>
    <submittedName>
        <fullName evidence="1">Uncharacterized protein</fullName>
    </submittedName>
</protein>
<evidence type="ECO:0000313" key="1">
    <source>
        <dbReference type="EMBL" id="AIG63381.1"/>
    </source>
</evidence>
<organism evidence="1 2">
    <name type="scientific">Corynebacterium atypicum</name>
    <dbReference type="NCBI Taxonomy" id="191610"/>
    <lineage>
        <taxon>Bacteria</taxon>
        <taxon>Bacillati</taxon>
        <taxon>Actinomycetota</taxon>
        <taxon>Actinomycetes</taxon>
        <taxon>Mycobacteriales</taxon>
        <taxon>Corynebacteriaceae</taxon>
        <taxon>Corynebacterium</taxon>
    </lineage>
</organism>
<dbReference type="EMBL" id="CP008944">
    <property type="protein sequence ID" value="AIG63381.1"/>
    <property type="molecule type" value="Genomic_DNA"/>
</dbReference>